<dbReference type="InterPro" id="IPR045036">
    <property type="entry name" value="Spartin-like"/>
</dbReference>
<comment type="caution">
    <text evidence="3">The sequence shown here is derived from an EMBL/GenBank/DDBJ whole genome shotgun (WGS) entry which is preliminary data.</text>
</comment>
<dbReference type="Pfam" id="PF06911">
    <property type="entry name" value="Senescence"/>
    <property type="match status" value="2"/>
</dbReference>
<dbReference type="GO" id="GO:0005886">
    <property type="term" value="C:plasma membrane"/>
    <property type="evidence" value="ECO:0007669"/>
    <property type="project" value="TreeGrafter"/>
</dbReference>
<sequence length="1130" mass="124237">MASQNPNRTPMYPEVIQSYPEHNRSSSSQSSLYPQIDMTDLVDNLFPENYQNTPNPAHNSPSAPLESVEEIILTVPGAILHLIDKHYSVELATGDLSIVRLRQGDTVVAVVAVMAGEIQWPLAKDATAVKLDESHYFFSLRAPKDVGSDSSDDEEEKRVSQSSIDSDDLLNYGLTIASKGQDGLLKELDKVLETYSSFSVQKVAQVLDGTVAREVSPDDLKSETKRKVMEKQSAAYWTTLAPNVEDYSGTAAKLIAAGSGQLIKGILWCGDVTVERLKRGNEVLKKRVKPGSNSEISPETLKRIKRVKRVTKMTEKVVVGVLSGVVKVSGFFTSSVANSKVGKKFFGLLPGEIVLASLDGFIGRYDILQRLYHRDTVVARYLDNRSTLGLQAEVTGLFRLTLEVQIGSGSVSPPTSCLEWARARLSQTVRACVRPVAPLPSEHGLDIPPKPNLVFKPGTFQSEARLEPRAQFAQHVYSAWFSPFGLGLAWTEPAQAHDQSKLGQPSPASENMLRTTILKWRIVGRIGQDNAQATPRRETRDTMFHGRIEQPHLHHFEHLTRTHTGMSTAVYHNVSWAVMPQNLNKEKSKASPRIAAISETSYGSPAAPTAPDLHQLQTQFQNQMEQLQLQFQTQLGSLMQQSSRPNPSPSTATLASGIPTALHVRSSNQSWVLDSEADDHMTADIFLSSNFTNNQDIFLNQKLEQRNQNKGLSLDPQRNHHNHLHHQHQHHLQQHLQPHQTQTQTQNPSPSPRHVEEEEENQNRRICTRKNGIDLPPPSNTVETGLKARRRKDHGGGGRSHCQVHRPKRPPQQGTPHSLNPRQGEALEDPSIFSRPVPLFESPQVASPTLPPVFTSDPRHMYSRRPPASDPLPQSSPESGNISPISSPVLRRYPTRDRRPPDKLGFSNPNATKHSVAQQGQIWMVLGTITKPNATDPKFVQWEIEQPSQDSAIVNLPLHKLRISSIREKSGRGGGGGTTTFSTLLTSEPDMMEPGKGRQQQERLPQGKRQAAGLVKKSRGAGEPREVNGEPREGGKGWAGKVCDAVEVAGKNVMSTSSSVTTGLVSHKYGESAAKATSEGLDAAGHAVGTAWAVFKIRKALNPKSVIKPSTLARSAAKTAAAEMKAKKSK</sequence>
<feature type="domain" description="Senescence" evidence="2">
    <location>
        <begin position="1040"/>
        <end position="1118"/>
    </location>
</feature>
<feature type="region of interest" description="Disordered" evidence="1">
    <location>
        <begin position="711"/>
        <end position="915"/>
    </location>
</feature>
<dbReference type="AlphaFoldDB" id="A0A7J0EQQ0"/>
<evidence type="ECO:0000256" key="1">
    <source>
        <dbReference type="SAM" id="MobiDB-lite"/>
    </source>
</evidence>
<feature type="domain" description="Senescence" evidence="2">
    <location>
        <begin position="254"/>
        <end position="361"/>
    </location>
</feature>
<accession>A0A7J0EQQ0</accession>
<dbReference type="PANTHER" id="PTHR21068:SF43">
    <property type="entry name" value="SPARTIN"/>
    <property type="match status" value="1"/>
</dbReference>
<reference evidence="3 4" key="1">
    <citation type="submission" date="2019-07" db="EMBL/GenBank/DDBJ databases">
        <title>De Novo Assembly of kiwifruit Actinidia rufa.</title>
        <authorList>
            <person name="Sugita-Konishi S."/>
            <person name="Sato K."/>
            <person name="Mori E."/>
            <person name="Abe Y."/>
            <person name="Kisaki G."/>
            <person name="Hamano K."/>
            <person name="Suezawa K."/>
            <person name="Otani M."/>
            <person name="Fukuda T."/>
            <person name="Manabe T."/>
            <person name="Gomi K."/>
            <person name="Tabuchi M."/>
            <person name="Akimitsu K."/>
            <person name="Kataoka I."/>
        </authorList>
    </citation>
    <scope>NUCLEOTIDE SEQUENCE [LARGE SCALE GENOMIC DNA]</scope>
    <source>
        <strain evidence="4">cv. Fuchu</strain>
    </source>
</reference>
<dbReference type="OrthoDB" id="914038at2759"/>
<feature type="compositionally biased region" description="Polar residues" evidence="1">
    <location>
        <begin position="872"/>
        <end position="886"/>
    </location>
</feature>
<proteinExistence type="predicted"/>
<feature type="compositionally biased region" description="Basic residues" evidence="1">
    <location>
        <begin position="719"/>
        <end position="733"/>
    </location>
</feature>
<feature type="compositionally biased region" description="Polar residues" evidence="1">
    <location>
        <begin position="812"/>
        <end position="821"/>
    </location>
</feature>
<evidence type="ECO:0000259" key="2">
    <source>
        <dbReference type="Pfam" id="PF06911"/>
    </source>
</evidence>
<evidence type="ECO:0000313" key="3">
    <source>
        <dbReference type="EMBL" id="GFY87907.1"/>
    </source>
</evidence>
<feature type="region of interest" description="Disordered" evidence="1">
    <location>
        <begin position="145"/>
        <end position="164"/>
    </location>
</feature>
<feature type="compositionally biased region" description="Low complexity" evidence="1">
    <location>
        <begin position="734"/>
        <end position="748"/>
    </location>
</feature>
<feature type="compositionally biased region" description="Basic and acidic residues" evidence="1">
    <location>
        <begin position="1020"/>
        <end position="1035"/>
    </location>
</feature>
<feature type="compositionally biased region" description="Low complexity" evidence="1">
    <location>
        <begin position="979"/>
        <end position="988"/>
    </location>
</feature>
<keyword evidence="4" id="KW-1185">Reference proteome</keyword>
<dbReference type="EMBL" id="BJWL01000005">
    <property type="protein sequence ID" value="GFY87907.1"/>
    <property type="molecule type" value="Genomic_DNA"/>
</dbReference>
<dbReference type="InterPro" id="IPR009686">
    <property type="entry name" value="Senescence/spartin_C"/>
</dbReference>
<dbReference type="PANTHER" id="PTHR21068">
    <property type="entry name" value="SPARTIN"/>
    <property type="match status" value="1"/>
</dbReference>
<gene>
    <name evidence="3" type="ORF">Acr_05g0015460</name>
</gene>
<evidence type="ECO:0000313" key="4">
    <source>
        <dbReference type="Proteomes" id="UP000585474"/>
    </source>
</evidence>
<feature type="region of interest" description="Disordered" evidence="1">
    <location>
        <begin position="968"/>
        <end position="1038"/>
    </location>
</feature>
<feature type="region of interest" description="Disordered" evidence="1">
    <location>
        <begin position="1"/>
        <end position="31"/>
    </location>
</feature>
<name>A0A7J0EQQ0_9ERIC</name>
<organism evidence="3 4">
    <name type="scientific">Actinidia rufa</name>
    <dbReference type="NCBI Taxonomy" id="165716"/>
    <lineage>
        <taxon>Eukaryota</taxon>
        <taxon>Viridiplantae</taxon>
        <taxon>Streptophyta</taxon>
        <taxon>Embryophyta</taxon>
        <taxon>Tracheophyta</taxon>
        <taxon>Spermatophyta</taxon>
        <taxon>Magnoliopsida</taxon>
        <taxon>eudicotyledons</taxon>
        <taxon>Gunneridae</taxon>
        <taxon>Pentapetalae</taxon>
        <taxon>asterids</taxon>
        <taxon>Ericales</taxon>
        <taxon>Actinidiaceae</taxon>
        <taxon>Actinidia</taxon>
    </lineage>
</organism>
<dbReference type="Proteomes" id="UP000585474">
    <property type="component" value="Unassembled WGS sequence"/>
</dbReference>
<protein>
    <submittedName>
        <fullName evidence="3">Senescence/dehydration-associated protein-like protein</fullName>
    </submittedName>
</protein>